<dbReference type="Gene3D" id="3.55.40.10">
    <property type="entry name" value="minor pseudopilin epsh domain"/>
    <property type="match status" value="1"/>
</dbReference>
<evidence type="ECO:0000313" key="14">
    <source>
        <dbReference type="Proteomes" id="UP000265955"/>
    </source>
</evidence>
<dbReference type="Pfam" id="PF12019">
    <property type="entry name" value="GspH"/>
    <property type="match status" value="1"/>
</dbReference>
<dbReference type="InterPro" id="IPR022346">
    <property type="entry name" value="T2SS_GspH"/>
</dbReference>
<organism evidence="13 14">
    <name type="scientific">Noviherbaspirillum saxi</name>
    <dbReference type="NCBI Taxonomy" id="2320863"/>
    <lineage>
        <taxon>Bacteria</taxon>
        <taxon>Pseudomonadati</taxon>
        <taxon>Pseudomonadota</taxon>
        <taxon>Betaproteobacteria</taxon>
        <taxon>Burkholderiales</taxon>
        <taxon>Oxalobacteraceae</taxon>
        <taxon>Noviherbaspirillum</taxon>
    </lineage>
</organism>
<keyword evidence="6 11" id="KW-0812">Transmembrane</keyword>
<dbReference type="InterPro" id="IPR045584">
    <property type="entry name" value="Pilin-like"/>
</dbReference>
<evidence type="ECO:0000256" key="5">
    <source>
        <dbReference type="ARBA" id="ARBA00022519"/>
    </source>
</evidence>
<dbReference type="OrthoDB" id="9133864at2"/>
<dbReference type="NCBIfam" id="TIGR02532">
    <property type="entry name" value="IV_pilin_GFxxxE"/>
    <property type="match status" value="1"/>
</dbReference>
<comment type="similarity">
    <text evidence="9">Belongs to the GSP H family.</text>
</comment>
<keyword evidence="8 11" id="KW-0472">Membrane</keyword>
<evidence type="ECO:0000256" key="3">
    <source>
        <dbReference type="ARBA" id="ARBA00022475"/>
    </source>
</evidence>
<dbReference type="GO" id="GO:0005886">
    <property type="term" value="C:plasma membrane"/>
    <property type="evidence" value="ECO:0007669"/>
    <property type="project" value="UniProtKB-SubCell"/>
</dbReference>
<dbReference type="RefSeq" id="WP_119767513.1">
    <property type="nucleotide sequence ID" value="NZ_QYUO01000001.1"/>
</dbReference>
<keyword evidence="3" id="KW-1003">Cell membrane</keyword>
<accession>A0A3A3G618</accession>
<evidence type="ECO:0000313" key="13">
    <source>
        <dbReference type="EMBL" id="RJF97565.1"/>
    </source>
</evidence>
<evidence type="ECO:0000259" key="12">
    <source>
        <dbReference type="Pfam" id="PF12019"/>
    </source>
</evidence>
<proteinExistence type="inferred from homology"/>
<evidence type="ECO:0000256" key="9">
    <source>
        <dbReference type="ARBA" id="ARBA00025772"/>
    </source>
</evidence>
<dbReference type="PROSITE" id="PS00409">
    <property type="entry name" value="PROKAR_NTER_METHYL"/>
    <property type="match status" value="1"/>
</dbReference>
<dbReference type="Pfam" id="PF07963">
    <property type="entry name" value="N_methyl"/>
    <property type="match status" value="1"/>
</dbReference>
<keyword evidence="7 11" id="KW-1133">Transmembrane helix</keyword>
<reference evidence="14" key="1">
    <citation type="submission" date="2018-09" db="EMBL/GenBank/DDBJ databases">
        <authorList>
            <person name="Zhu H."/>
        </authorList>
    </citation>
    <scope>NUCLEOTIDE SEQUENCE [LARGE SCALE GENOMIC DNA]</scope>
    <source>
        <strain evidence="14">K1R23-30</strain>
    </source>
</reference>
<comment type="caution">
    <text evidence="13">The sequence shown here is derived from an EMBL/GenBank/DDBJ whole genome shotgun (WGS) entry which is preliminary data.</text>
</comment>
<dbReference type="GO" id="GO:0015628">
    <property type="term" value="P:protein secretion by the type II secretion system"/>
    <property type="evidence" value="ECO:0007669"/>
    <property type="project" value="InterPro"/>
</dbReference>
<dbReference type="EMBL" id="QYUO01000001">
    <property type="protein sequence ID" value="RJF97565.1"/>
    <property type="molecule type" value="Genomic_DNA"/>
</dbReference>
<evidence type="ECO:0000256" key="1">
    <source>
        <dbReference type="ARBA" id="ARBA00004377"/>
    </source>
</evidence>
<gene>
    <name evidence="13" type="primary">gspH</name>
    <name evidence="13" type="ORF">D3871_02745</name>
</gene>
<evidence type="ECO:0000256" key="2">
    <source>
        <dbReference type="ARBA" id="ARBA00021549"/>
    </source>
</evidence>
<dbReference type="InterPro" id="IPR012902">
    <property type="entry name" value="N_methyl_site"/>
</dbReference>
<evidence type="ECO:0000256" key="6">
    <source>
        <dbReference type="ARBA" id="ARBA00022692"/>
    </source>
</evidence>
<dbReference type="AlphaFoldDB" id="A0A3A3G618"/>
<comment type="subcellular location">
    <subcellularLocation>
        <location evidence="1">Cell inner membrane</location>
        <topology evidence="1">Single-pass membrane protein</topology>
    </subcellularLocation>
</comment>
<evidence type="ECO:0000256" key="8">
    <source>
        <dbReference type="ARBA" id="ARBA00023136"/>
    </source>
</evidence>
<keyword evidence="5" id="KW-0997">Cell inner membrane</keyword>
<feature type="transmembrane region" description="Helical" evidence="11">
    <location>
        <begin position="12"/>
        <end position="34"/>
    </location>
</feature>
<evidence type="ECO:0000256" key="11">
    <source>
        <dbReference type="SAM" id="Phobius"/>
    </source>
</evidence>
<sequence length="159" mass="17760">MKRFAPRVDARGFTLLELLVVLVIAGLLLGMVAFNAMPGERQALQNEAQRIALLLQLARDEAIVRNRPIAFEADNTRYRFLIREEKEWQPLGQDDLLREREFARAPIVLSIAPSIDANAPTLRIVFGREPVDKPFVLTLASGEVSVAIRADGVGHFTVE</sequence>
<evidence type="ECO:0000256" key="4">
    <source>
        <dbReference type="ARBA" id="ARBA00022481"/>
    </source>
</evidence>
<dbReference type="Proteomes" id="UP000265955">
    <property type="component" value="Unassembled WGS sequence"/>
</dbReference>
<dbReference type="SUPFAM" id="SSF54523">
    <property type="entry name" value="Pili subunits"/>
    <property type="match status" value="1"/>
</dbReference>
<evidence type="ECO:0000256" key="7">
    <source>
        <dbReference type="ARBA" id="ARBA00022989"/>
    </source>
</evidence>
<dbReference type="GO" id="GO:0015627">
    <property type="term" value="C:type II protein secretion system complex"/>
    <property type="evidence" value="ECO:0007669"/>
    <property type="project" value="InterPro"/>
</dbReference>
<keyword evidence="4" id="KW-0488">Methylation</keyword>
<feature type="domain" description="General secretion pathway GspH" evidence="12">
    <location>
        <begin position="47"/>
        <end position="151"/>
    </location>
</feature>
<protein>
    <recommendedName>
        <fullName evidence="2">Type II secretion system protein H</fullName>
    </recommendedName>
    <alternativeName>
        <fullName evidence="10">General secretion pathway protein H</fullName>
    </alternativeName>
</protein>
<evidence type="ECO:0000256" key="10">
    <source>
        <dbReference type="ARBA" id="ARBA00030775"/>
    </source>
</evidence>
<keyword evidence="14" id="KW-1185">Reference proteome</keyword>
<name>A0A3A3G618_9BURK</name>